<protein>
    <submittedName>
        <fullName evidence="3">Alpha/beta-hydrolase</fullName>
    </submittedName>
</protein>
<evidence type="ECO:0000313" key="4">
    <source>
        <dbReference type="Proteomes" id="UP000799441"/>
    </source>
</evidence>
<keyword evidence="1" id="KW-0378">Hydrolase</keyword>
<dbReference type="InterPro" id="IPR050300">
    <property type="entry name" value="GDXG_lipolytic_enzyme"/>
</dbReference>
<dbReference type="GO" id="GO:0016787">
    <property type="term" value="F:hydrolase activity"/>
    <property type="evidence" value="ECO:0007669"/>
    <property type="project" value="UniProtKB-KW"/>
</dbReference>
<name>A0A9P4Q5M4_9PEZI</name>
<dbReference type="OrthoDB" id="408631at2759"/>
<dbReference type="EMBL" id="MU003822">
    <property type="protein sequence ID" value="KAF2718594.1"/>
    <property type="molecule type" value="Genomic_DNA"/>
</dbReference>
<dbReference type="InterPro" id="IPR029058">
    <property type="entry name" value="AB_hydrolase_fold"/>
</dbReference>
<dbReference type="Pfam" id="PF07859">
    <property type="entry name" value="Abhydrolase_3"/>
    <property type="match status" value="1"/>
</dbReference>
<proteinExistence type="predicted"/>
<sequence>MDLTDKHLLTLDPELDSLFKERGLPKLPLPTQGNISFVRKGFHGAIQRFNNSAFCKAALGDESTTPTWTEADHRVPIVGRNGISLRLYVPRKRPATGAPVLVFMHAGGWFMGDLDTEAFLCRVFCAKLGLLVVNVAYGLHPEVPFGVPQDDCIQALSWTAANIEQYGGDLGSGFVVGGSSGGATWAAVGAHLWRDQQKQPSLTGCIFLAPIFTDAFVDGTGNLRFRYDHDTEYRSWGQCRDAPLMNEAMSNSIRELAHFDWASPLLTPFNFTNHQDLGATYCAACGIDPWRDGAVLYIKELQKANAPVRLDVYPGLPHCWWTTFPKIKATQSWLTKTLDGMQWVLEQSKTVKHTARL</sequence>
<dbReference type="Proteomes" id="UP000799441">
    <property type="component" value="Unassembled WGS sequence"/>
</dbReference>
<organism evidence="3 4">
    <name type="scientific">Polychaeton citri CBS 116435</name>
    <dbReference type="NCBI Taxonomy" id="1314669"/>
    <lineage>
        <taxon>Eukaryota</taxon>
        <taxon>Fungi</taxon>
        <taxon>Dikarya</taxon>
        <taxon>Ascomycota</taxon>
        <taxon>Pezizomycotina</taxon>
        <taxon>Dothideomycetes</taxon>
        <taxon>Dothideomycetidae</taxon>
        <taxon>Capnodiales</taxon>
        <taxon>Capnodiaceae</taxon>
        <taxon>Polychaeton</taxon>
    </lineage>
</organism>
<dbReference type="Gene3D" id="3.40.50.1820">
    <property type="entry name" value="alpha/beta hydrolase"/>
    <property type="match status" value="1"/>
</dbReference>
<keyword evidence="4" id="KW-1185">Reference proteome</keyword>
<comment type="caution">
    <text evidence="3">The sequence shown here is derived from an EMBL/GenBank/DDBJ whole genome shotgun (WGS) entry which is preliminary data.</text>
</comment>
<dbReference type="SUPFAM" id="SSF53474">
    <property type="entry name" value="alpha/beta-Hydrolases"/>
    <property type="match status" value="1"/>
</dbReference>
<accession>A0A9P4Q5M4</accession>
<evidence type="ECO:0000313" key="3">
    <source>
        <dbReference type="EMBL" id="KAF2718594.1"/>
    </source>
</evidence>
<reference evidence="3" key="1">
    <citation type="journal article" date="2020" name="Stud. Mycol.">
        <title>101 Dothideomycetes genomes: a test case for predicting lifestyles and emergence of pathogens.</title>
        <authorList>
            <person name="Haridas S."/>
            <person name="Albert R."/>
            <person name="Binder M."/>
            <person name="Bloem J."/>
            <person name="Labutti K."/>
            <person name="Salamov A."/>
            <person name="Andreopoulos B."/>
            <person name="Baker S."/>
            <person name="Barry K."/>
            <person name="Bills G."/>
            <person name="Bluhm B."/>
            <person name="Cannon C."/>
            <person name="Castanera R."/>
            <person name="Culley D."/>
            <person name="Daum C."/>
            <person name="Ezra D."/>
            <person name="Gonzalez J."/>
            <person name="Henrissat B."/>
            <person name="Kuo A."/>
            <person name="Liang C."/>
            <person name="Lipzen A."/>
            <person name="Lutzoni F."/>
            <person name="Magnuson J."/>
            <person name="Mondo S."/>
            <person name="Nolan M."/>
            <person name="Ohm R."/>
            <person name="Pangilinan J."/>
            <person name="Park H.-J."/>
            <person name="Ramirez L."/>
            <person name="Alfaro M."/>
            <person name="Sun H."/>
            <person name="Tritt A."/>
            <person name="Yoshinaga Y."/>
            <person name="Zwiers L.-H."/>
            <person name="Turgeon B."/>
            <person name="Goodwin S."/>
            <person name="Spatafora J."/>
            <person name="Crous P."/>
            <person name="Grigoriev I."/>
        </authorList>
    </citation>
    <scope>NUCLEOTIDE SEQUENCE</scope>
    <source>
        <strain evidence="3">CBS 116435</strain>
    </source>
</reference>
<evidence type="ECO:0000259" key="2">
    <source>
        <dbReference type="Pfam" id="PF07859"/>
    </source>
</evidence>
<feature type="domain" description="Alpha/beta hydrolase fold-3" evidence="2">
    <location>
        <begin position="101"/>
        <end position="321"/>
    </location>
</feature>
<evidence type="ECO:0000256" key="1">
    <source>
        <dbReference type="ARBA" id="ARBA00022801"/>
    </source>
</evidence>
<dbReference type="PANTHER" id="PTHR48081">
    <property type="entry name" value="AB HYDROLASE SUPERFAMILY PROTEIN C4A8.06C"/>
    <property type="match status" value="1"/>
</dbReference>
<dbReference type="InterPro" id="IPR013094">
    <property type="entry name" value="AB_hydrolase_3"/>
</dbReference>
<dbReference type="AlphaFoldDB" id="A0A9P4Q5M4"/>
<gene>
    <name evidence="3" type="ORF">K431DRAFT_274377</name>
</gene>